<organism evidence="3 4">
    <name type="scientific">Amnibacterium endophyticum</name>
    <dbReference type="NCBI Taxonomy" id="2109337"/>
    <lineage>
        <taxon>Bacteria</taxon>
        <taxon>Bacillati</taxon>
        <taxon>Actinomycetota</taxon>
        <taxon>Actinomycetes</taxon>
        <taxon>Micrococcales</taxon>
        <taxon>Microbacteriaceae</taxon>
        <taxon>Amnibacterium</taxon>
    </lineage>
</organism>
<dbReference type="InterPro" id="IPR011051">
    <property type="entry name" value="RmlC_Cupin_sf"/>
</dbReference>
<accession>A0ABW4LHW0</accession>
<proteinExistence type="predicted"/>
<keyword evidence="1" id="KW-0479">Metal-binding</keyword>
<dbReference type="InterPro" id="IPR051804">
    <property type="entry name" value="Carb_Metab_Reg_Kinase/Isom"/>
</dbReference>
<keyword evidence="3" id="KW-0413">Isomerase</keyword>
<evidence type="ECO:0000313" key="3">
    <source>
        <dbReference type="EMBL" id="MFD1722677.1"/>
    </source>
</evidence>
<keyword evidence="2" id="KW-0862">Zinc</keyword>
<dbReference type="GO" id="GO:0016853">
    <property type="term" value="F:isomerase activity"/>
    <property type="evidence" value="ECO:0007669"/>
    <property type="project" value="UniProtKB-KW"/>
</dbReference>
<name>A0ABW4LHW0_9MICO</name>
<dbReference type="Gene3D" id="2.60.120.10">
    <property type="entry name" value="Jelly Rolls"/>
    <property type="match status" value="1"/>
</dbReference>
<dbReference type="Proteomes" id="UP001597347">
    <property type="component" value="Unassembled WGS sequence"/>
</dbReference>
<sequence>MTAPREPVLLPSNRPADRFYRGGRRITDLRGDDPAAEHEPEDWVASTTHVFGRPGLGETVLPDGRRLVEAIAADPVGWLGETHAARWGADAMLLTKLLDAGQRLPVHAHPDGAFAQQHLGHVHGKTEAWVVLTAGTVHLGLREDVAPERLRALVDDQRTTELLELLHAVEVRPGDAVLVPAGQLHAIGEGVLLLEVQEPEDLSILLEWSGFALDGAADGHLGLGFDRALGAVAHEAMSRQRLAGLVVRGRSDGPVLPEEAAPFFRVERLRPAGTGPRIGGYCVLLVEEGPIVLGGHALARGATAVLPAAAGELPVEGDGVLLVCRPPDPSA</sequence>
<evidence type="ECO:0000256" key="2">
    <source>
        <dbReference type="ARBA" id="ARBA00022833"/>
    </source>
</evidence>
<dbReference type="InterPro" id="IPR014710">
    <property type="entry name" value="RmlC-like_jellyroll"/>
</dbReference>
<dbReference type="PANTHER" id="PTHR42742:SF3">
    <property type="entry name" value="FRUCTOKINASE"/>
    <property type="match status" value="1"/>
</dbReference>
<reference evidence="4" key="1">
    <citation type="journal article" date="2019" name="Int. J. Syst. Evol. Microbiol.">
        <title>The Global Catalogue of Microorganisms (GCM) 10K type strain sequencing project: providing services to taxonomists for standard genome sequencing and annotation.</title>
        <authorList>
            <consortium name="The Broad Institute Genomics Platform"/>
            <consortium name="The Broad Institute Genome Sequencing Center for Infectious Disease"/>
            <person name="Wu L."/>
            <person name="Ma J."/>
        </authorList>
    </citation>
    <scope>NUCLEOTIDE SEQUENCE [LARGE SCALE GENOMIC DNA]</scope>
    <source>
        <strain evidence="4">CGMCC 1.12471</strain>
    </source>
</reference>
<gene>
    <name evidence="3" type="ORF">ACFSBI_14065</name>
</gene>
<protein>
    <submittedName>
        <fullName evidence="3">Class I mannose-6-phosphate isomerase</fullName>
    </submittedName>
</protein>
<evidence type="ECO:0000313" key="4">
    <source>
        <dbReference type="Proteomes" id="UP001597347"/>
    </source>
</evidence>
<dbReference type="SUPFAM" id="SSF51182">
    <property type="entry name" value="RmlC-like cupins"/>
    <property type="match status" value="1"/>
</dbReference>
<comment type="caution">
    <text evidence="3">The sequence shown here is derived from an EMBL/GenBank/DDBJ whole genome shotgun (WGS) entry which is preliminary data.</text>
</comment>
<dbReference type="RefSeq" id="WP_377935993.1">
    <property type="nucleotide sequence ID" value="NZ_JBHUEA010000025.1"/>
</dbReference>
<evidence type="ECO:0000256" key="1">
    <source>
        <dbReference type="ARBA" id="ARBA00022723"/>
    </source>
</evidence>
<dbReference type="PANTHER" id="PTHR42742">
    <property type="entry name" value="TRANSCRIPTIONAL REPRESSOR MPRA"/>
    <property type="match status" value="1"/>
</dbReference>
<keyword evidence="4" id="KW-1185">Reference proteome</keyword>
<dbReference type="CDD" id="cd07010">
    <property type="entry name" value="cupin_PMI_type_I_N_bac"/>
    <property type="match status" value="1"/>
</dbReference>
<dbReference type="EMBL" id="JBHUEA010000025">
    <property type="protein sequence ID" value="MFD1722677.1"/>
    <property type="molecule type" value="Genomic_DNA"/>
</dbReference>